<dbReference type="Pfam" id="PF17390">
    <property type="entry name" value="Bac_rhamnosid_C"/>
    <property type="match status" value="1"/>
</dbReference>
<dbReference type="InterPro" id="IPR008928">
    <property type="entry name" value="6-hairpin_glycosidase_sf"/>
</dbReference>
<dbReference type="Gene3D" id="3.40.720.10">
    <property type="entry name" value="Alkaline Phosphatase, subunit A"/>
    <property type="match status" value="1"/>
</dbReference>
<evidence type="ECO:0000256" key="1">
    <source>
        <dbReference type="ARBA" id="ARBA00001445"/>
    </source>
</evidence>
<dbReference type="InterPro" id="IPR000917">
    <property type="entry name" value="Sulfatase_N"/>
</dbReference>
<dbReference type="RefSeq" id="WP_314016934.1">
    <property type="nucleotide sequence ID" value="NZ_JAVTTP010000002.1"/>
</dbReference>
<gene>
    <name evidence="8" type="ORF">RQM65_17790</name>
</gene>
<dbReference type="Gene3D" id="2.60.40.10">
    <property type="entry name" value="Immunoglobulins"/>
    <property type="match status" value="1"/>
</dbReference>
<dbReference type="InterPro" id="IPR017850">
    <property type="entry name" value="Alkaline_phosphatase_core_sf"/>
</dbReference>
<sequence length="1186" mass="135864">MKTRFLLFSVLVGILSSIPISVSGQDGNSNKTSNKPNIIFILTDDQRFDALGYAGNSLISTPEMDRLAREGTYFENAMVTTPICAASRASILTGLYERTHKFNFQTGNIRDDYMLSSYPTILKNNGYKTGFYGKYGVRYDELEKQFDEFESYDRNNAYDDRRGYYYKTLGKDTVHLTRYTGQKAIDFIDEADISRPFCLSLSFSAPHAHDSAKDQYFWQAESDKLLQGTTMPGPELGEDPYFEAQPKIVRDGFNRLRWNWRYDTPEKYQHSVKGYYRMISGIDREIAKIRAELKKKGLDQNTVIILMGDNGYFLGERQLAGKWLMYDNSVRVPLIVYDPRLGNQEDSDALALNVDVPSTILDLAGLQPPETWQGKSLMPLVSKKVKNLERDTVLIEHLWEFEHIPPSEGVRTQDWKYFRYVNDQSIEELYDLREDPQETENLASDERYRDKLKAFRQKTDELIYRYSDAYSNGPENLLIEFIRQPSDVKILDSSPEYGWSVPRGAVTQSAYQVLVASSKENIDDNIGDVWDSGQVRDPESTDVEHAGQDLKSGKTYYWKVRIWDEDNRLSQYSEPQSFTMASEKRSTVRYPGEQNAITTSNRFQIDSIKPKIFEKRGDAYFIDFGKDAFATMDFTYDAKSPHTLIFHVGEQLDGNRLNREPAKKSHIRYQRIEVPVTPDKKEYQLPVQIDQRNTLPNKAVALPDSFPVLVPFRYLELENTQENVEAEDFTQLAFHSYWEEDASSFTSDNDILNQVWELCKYSIKATTFAGLYVDGDRERIPYEADAYLNQLSHYTTDQEYAIARQTIEYFMEMPTWPTEWQQHVALMFHADYMYTGNTELIEKYYDDLKYKALMDLKGDYGLITSTKVTPEIMKNLGFGDRDEELRDIVDWPPSGWGGDPKVMGERDGFVLKDYNTVINSLYYKNMKIMAEFAEVLGKDNEKLEYELRAATAKKAINLQLFNPETGAYIDGIGTEHSSIHANMFPLAFGIVPEARQESVVEFIKSRGMAASVYGSQYLMEGLYNAGAADYAFDLLTSTSDRSWYNMIRIGSTITLEAWDMKYKPNADWNHAWGAVPANIIPRGLWGITPATPGFSKANIKPQMGKLKKSSIKTPTIKGPITGEYEYVNPRLQRYTIEIPANMVADFSLKASPDKVMKLNGKKVNAAFGSVRLTPGKNVVELVVNSF</sequence>
<keyword evidence="3" id="KW-0378">Hydrolase</keyword>
<evidence type="ECO:0000256" key="4">
    <source>
        <dbReference type="SAM" id="SignalP"/>
    </source>
</evidence>
<evidence type="ECO:0000259" key="6">
    <source>
        <dbReference type="Pfam" id="PF17389"/>
    </source>
</evidence>
<protein>
    <recommendedName>
        <fullName evidence="2">alpha-L-rhamnosidase</fullName>
        <ecNumber evidence="2">3.2.1.40</ecNumber>
    </recommendedName>
</protein>
<keyword evidence="9" id="KW-1185">Reference proteome</keyword>
<name>A0ABU3L9V7_9FLAO</name>
<feature type="domain" description="Alpha-L-rhamnosidase six-hairpin glycosidase" evidence="6">
    <location>
        <begin position="741"/>
        <end position="1080"/>
    </location>
</feature>
<dbReference type="InterPro" id="IPR016007">
    <property type="entry name" value="Alpha_rhamnosid"/>
</dbReference>
<dbReference type="PANTHER" id="PTHR33307">
    <property type="entry name" value="ALPHA-RHAMNOSIDASE (EUROFUNG)"/>
    <property type="match status" value="1"/>
</dbReference>
<dbReference type="CDD" id="cd16031">
    <property type="entry name" value="G6S_like"/>
    <property type="match status" value="1"/>
</dbReference>
<dbReference type="InterPro" id="IPR035396">
    <property type="entry name" value="Bac_rhamnosid6H"/>
</dbReference>
<evidence type="ECO:0000259" key="5">
    <source>
        <dbReference type="Pfam" id="PF00884"/>
    </source>
</evidence>
<feature type="chain" id="PRO_5045216065" description="alpha-L-rhamnosidase" evidence="4">
    <location>
        <begin position="25"/>
        <end position="1186"/>
    </location>
</feature>
<dbReference type="InterPro" id="IPR012341">
    <property type="entry name" value="6hp_glycosidase-like_sf"/>
</dbReference>
<evidence type="ECO:0000313" key="9">
    <source>
        <dbReference type="Proteomes" id="UP001250656"/>
    </source>
</evidence>
<dbReference type="Pfam" id="PF00884">
    <property type="entry name" value="Sulfatase"/>
    <property type="match status" value="1"/>
</dbReference>
<evidence type="ECO:0000256" key="2">
    <source>
        <dbReference type="ARBA" id="ARBA00012652"/>
    </source>
</evidence>
<organism evidence="8 9">
    <name type="scientific">Pricia mediterranea</name>
    <dbReference type="NCBI Taxonomy" id="3076079"/>
    <lineage>
        <taxon>Bacteria</taxon>
        <taxon>Pseudomonadati</taxon>
        <taxon>Bacteroidota</taxon>
        <taxon>Flavobacteriia</taxon>
        <taxon>Flavobacteriales</taxon>
        <taxon>Flavobacteriaceae</taxon>
        <taxon>Pricia</taxon>
    </lineage>
</organism>
<dbReference type="Gene3D" id="1.50.10.10">
    <property type="match status" value="1"/>
</dbReference>
<accession>A0ABU3L9V7</accession>
<feature type="signal peptide" evidence="4">
    <location>
        <begin position="1"/>
        <end position="24"/>
    </location>
</feature>
<feature type="domain" description="Sulfatase N-terminal" evidence="5">
    <location>
        <begin position="36"/>
        <end position="365"/>
    </location>
</feature>
<dbReference type="InterPro" id="IPR013783">
    <property type="entry name" value="Ig-like_fold"/>
</dbReference>
<comment type="caution">
    <text evidence="8">The sequence shown here is derived from an EMBL/GenBank/DDBJ whole genome shotgun (WGS) entry which is preliminary data.</text>
</comment>
<dbReference type="Pfam" id="PF25788">
    <property type="entry name" value="Ig_Rha78A_N"/>
    <property type="match status" value="1"/>
</dbReference>
<evidence type="ECO:0000256" key="3">
    <source>
        <dbReference type="ARBA" id="ARBA00022801"/>
    </source>
</evidence>
<dbReference type="InterPro" id="IPR035398">
    <property type="entry name" value="Bac_rhamnosid_C"/>
</dbReference>
<reference evidence="8 9" key="1">
    <citation type="submission" date="2023-09" db="EMBL/GenBank/DDBJ databases">
        <title>Novel taxa isolated from Blanes Bay.</title>
        <authorList>
            <person name="Rey-Velasco X."/>
            <person name="Lucena T."/>
        </authorList>
    </citation>
    <scope>NUCLEOTIDE SEQUENCE [LARGE SCALE GENOMIC DNA]</scope>
    <source>
        <strain evidence="8 9">S334</strain>
    </source>
</reference>
<dbReference type="EMBL" id="JAVTTP010000002">
    <property type="protein sequence ID" value="MDT7830525.1"/>
    <property type="molecule type" value="Genomic_DNA"/>
</dbReference>
<keyword evidence="4" id="KW-0732">Signal</keyword>
<evidence type="ECO:0000313" key="8">
    <source>
        <dbReference type="EMBL" id="MDT7830525.1"/>
    </source>
</evidence>
<dbReference type="SUPFAM" id="SSF53649">
    <property type="entry name" value="Alkaline phosphatase-like"/>
    <property type="match status" value="1"/>
</dbReference>
<dbReference type="Pfam" id="PF17389">
    <property type="entry name" value="Bac_rhamnosid6H"/>
    <property type="match status" value="1"/>
</dbReference>
<dbReference type="Gene3D" id="2.60.420.10">
    <property type="entry name" value="Maltose phosphorylase, domain 3"/>
    <property type="match status" value="1"/>
</dbReference>
<evidence type="ECO:0000259" key="7">
    <source>
        <dbReference type="Pfam" id="PF17390"/>
    </source>
</evidence>
<dbReference type="SUPFAM" id="SSF48208">
    <property type="entry name" value="Six-hairpin glycosidases"/>
    <property type="match status" value="1"/>
</dbReference>
<dbReference type="PANTHER" id="PTHR33307:SF6">
    <property type="entry name" value="ALPHA-RHAMNOSIDASE (EUROFUNG)-RELATED"/>
    <property type="match status" value="1"/>
</dbReference>
<comment type="catalytic activity">
    <reaction evidence="1">
        <text>Hydrolysis of terminal non-reducing alpha-L-rhamnose residues in alpha-L-rhamnosides.</text>
        <dbReference type="EC" id="3.2.1.40"/>
    </reaction>
</comment>
<dbReference type="EC" id="3.2.1.40" evidence="2"/>
<feature type="domain" description="Alpha-L-rhamnosidase C-terminal" evidence="7">
    <location>
        <begin position="1086"/>
        <end position="1157"/>
    </location>
</feature>
<proteinExistence type="predicted"/>
<dbReference type="Proteomes" id="UP001250656">
    <property type="component" value="Unassembled WGS sequence"/>
</dbReference>